<feature type="compositionally biased region" description="Polar residues" evidence="6">
    <location>
        <begin position="64"/>
        <end position="73"/>
    </location>
</feature>
<feature type="domain" description="Ion transport" evidence="8">
    <location>
        <begin position="800"/>
        <end position="1028"/>
    </location>
</feature>
<evidence type="ECO:0000256" key="5">
    <source>
        <dbReference type="ARBA" id="ARBA00023136"/>
    </source>
</evidence>
<dbReference type="InterPro" id="IPR005821">
    <property type="entry name" value="Ion_trans_dom"/>
</dbReference>
<feature type="region of interest" description="Disordered" evidence="6">
    <location>
        <begin position="308"/>
        <end position="386"/>
    </location>
</feature>
<dbReference type="AlphaFoldDB" id="A0ABD3NHL0"/>
<keyword evidence="3" id="KW-0677">Repeat</keyword>
<feature type="transmembrane region" description="Helical" evidence="7">
    <location>
        <begin position="928"/>
        <end position="950"/>
    </location>
</feature>
<evidence type="ECO:0000256" key="6">
    <source>
        <dbReference type="SAM" id="MobiDB-lite"/>
    </source>
</evidence>
<feature type="transmembrane region" description="Helical" evidence="7">
    <location>
        <begin position="1074"/>
        <end position="1092"/>
    </location>
</feature>
<feature type="compositionally biased region" description="Polar residues" evidence="6">
    <location>
        <begin position="87"/>
        <end position="99"/>
    </location>
</feature>
<dbReference type="PANTHER" id="PTHR10582:SF2">
    <property type="entry name" value="INACTIVE"/>
    <property type="match status" value="1"/>
</dbReference>
<keyword evidence="5 7" id="KW-0472">Membrane</keyword>
<protein>
    <recommendedName>
        <fullName evidence="8">Ion transport domain-containing protein</fullName>
    </recommendedName>
</protein>
<comment type="caution">
    <text evidence="9">The sequence shown here is derived from an EMBL/GenBank/DDBJ whole genome shotgun (WGS) entry which is preliminary data.</text>
</comment>
<keyword evidence="10" id="KW-1185">Reference proteome</keyword>
<feature type="compositionally biased region" description="Basic residues" evidence="6">
    <location>
        <begin position="49"/>
        <end position="59"/>
    </location>
</feature>
<evidence type="ECO:0000256" key="3">
    <source>
        <dbReference type="ARBA" id="ARBA00022737"/>
    </source>
</evidence>
<feature type="compositionally biased region" description="Low complexity" evidence="6">
    <location>
        <begin position="322"/>
        <end position="336"/>
    </location>
</feature>
<evidence type="ECO:0000259" key="8">
    <source>
        <dbReference type="Pfam" id="PF00520"/>
    </source>
</evidence>
<comment type="subcellular location">
    <subcellularLocation>
        <location evidence="1">Membrane</location>
        <topology evidence="1">Multi-pass membrane protein</topology>
    </subcellularLocation>
</comment>
<keyword evidence="2 7" id="KW-0812">Transmembrane</keyword>
<dbReference type="Proteomes" id="UP001530400">
    <property type="component" value="Unassembled WGS sequence"/>
</dbReference>
<feature type="transmembrane region" description="Helical" evidence="7">
    <location>
        <begin position="993"/>
        <end position="1018"/>
    </location>
</feature>
<evidence type="ECO:0000256" key="4">
    <source>
        <dbReference type="ARBA" id="ARBA00022989"/>
    </source>
</evidence>
<feature type="compositionally biased region" description="Basic and acidic residues" evidence="6">
    <location>
        <begin position="363"/>
        <end position="377"/>
    </location>
</feature>
<feature type="transmembrane region" description="Helical" evidence="7">
    <location>
        <begin position="1112"/>
        <end position="1139"/>
    </location>
</feature>
<organism evidence="9 10">
    <name type="scientific">Cyclotella atomus</name>
    <dbReference type="NCBI Taxonomy" id="382360"/>
    <lineage>
        <taxon>Eukaryota</taxon>
        <taxon>Sar</taxon>
        <taxon>Stramenopiles</taxon>
        <taxon>Ochrophyta</taxon>
        <taxon>Bacillariophyta</taxon>
        <taxon>Coscinodiscophyceae</taxon>
        <taxon>Thalassiosirophycidae</taxon>
        <taxon>Stephanodiscales</taxon>
        <taxon>Stephanodiscaceae</taxon>
        <taxon>Cyclotella</taxon>
    </lineage>
</organism>
<feature type="region of interest" description="Disordered" evidence="6">
    <location>
        <begin position="34"/>
        <end position="105"/>
    </location>
</feature>
<gene>
    <name evidence="9" type="ORF">ACHAWO_002517</name>
</gene>
<dbReference type="InterPro" id="IPR024862">
    <property type="entry name" value="TRPV"/>
</dbReference>
<evidence type="ECO:0000256" key="7">
    <source>
        <dbReference type="SAM" id="Phobius"/>
    </source>
</evidence>
<accession>A0ABD3NHL0</accession>
<evidence type="ECO:0000313" key="10">
    <source>
        <dbReference type="Proteomes" id="UP001530400"/>
    </source>
</evidence>
<feature type="region of interest" description="Disordered" evidence="6">
    <location>
        <begin position="121"/>
        <end position="147"/>
    </location>
</feature>
<dbReference type="PANTHER" id="PTHR10582">
    <property type="entry name" value="TRANSIENT RECEPTOR POTENTIAL ION CHANNEL PROTEIN"/>
    <property type="match status" value="1"/>
</dbReference>
<proteinExistence type="predicted"/>
<feature type="compositionally biased region" description="Low complexity" evidence="6">
    <location>
        <begin position="37"/>
        <end position="48"/>
    </location>
</feature>
<keyword evidence="4 7" id="KW-1133">Transmembrane helix</keyword>
<sequence length="1186" mass="132795">MSAHYDHLPLNITLSLGNVSFNLCPSAGQDVHDELQSPRFASPRSSAAQRRRSQGRSHVPKLNAANSFSNAEQQPPILSIRRGKSELPSSGATMTSNAPPASPMRQHIIGRVKAIKEKIEVEERRQSGSSYRPAPGLNTFRSPEPKTSQAMNQFSGYFIDFTAFSGTLQIMPNVTPSVPSEEMSGFNGSMNTGTSDYTVKNSPACDVQSPRKRIVNKSKRSDQSMKRSKTRSFTWIASNDSEVEIGMNEKSPSSQDQFMSDGIYSKKKFDFVDAVSDSENECKEGDAQPTNPASAEKSVKFSFRAANTPHDFHTLPSSANVTTRSSTKPTSSASTSFHSTNNDSDKKVKSSPAPPPQSLPPTKDTKPRINGDSEQTSKPRASLSTPPKLLQYAQQAMKQMGLAGKESYNMLDSDPVLSTAGSSARSWDAVTGDHGYNDSEGTELHRACASLDVARIHRVLETTDASGAIAADSKGKLPIHVLAENYDLIIDNSAECEDIVDIFAQIMGPDKLVQALYGTSGWGPFVGIIGKWCNDFHKDMSCQMSSQLASNSLHSTGENQARARSTFTQQLPLFRAADRNNERMFQSSQFMKDREKAFFLPFSVAINNHVKWAIRVLSNLIDIYPEQTREAILTNITGTVPLFLKCIFLLNDSEDLNSLTEFSLVKHASLDKRSINVWLISMLTSTNREIQMRAVLFLKLLSRLTLTDLVATSQYRDKFSDVEIKRFISLRRDTFDALYSMPGIFPAVLALGDKKIESLATTRVMRYITDRTIRRDKQFFRLICDFFYCLFLLLGFRLQVEFVFTENQRDGPPEYRDRNYWSLSTWALAFYFLIKDLLSLLSLYMTATKLAKRYCTSVYNFVDLAAVLILVIEGGPLSDDSISMRDGWAASLVTILLWLRLMGAFKILNQSFALFLYAVWEVIKEIKWFIVFLFMVTLMFSDAARAAVIVTGDCEEEAYESTDFCGGGYYTVVRMYSVLVGDVELDSFGSSSLMVAVFFFFSFFCIVILLNILIAIIIDSYERTKERSREIFGRAQVEYAAALIARKQFIKPKEVSDFHVASFVPHTLRKFLRLIYLIAHTCALLLFEYGYIGAINYFKRIDSSQFEVSYNLILVYVVVGSIFNAYILAFGVITLLGWVDQISPSLGSKCAPMKRVLEFGVSSFHRVMGFNSEQRLLDLSEGVIEN</sequence>
<reference evidence="9 10" key="1">
    <citation type="submission" date="2024-10" db="EMBL/GenBank/DDBJ databases">
        <title>Updated reference genomes for cyclostephanoid diatoms.</title>
        <authorList>
            <person name="Roberts W.R."/>
            <person name="Alverson A.J."/>
        </authorList>
    </citation>
    <scope>NUCLEOTIDE SEQUENCE [LARGE SCALE GENOMIC DNA]</scope>
    <source>
        <strain evidence="9 10">AJA010-31</strain>
    </source>
</reference>
<dbReference type="EMBL" id="JALLPJ020001265">
    <property type="protein sequence ID" value="KAL3772515.1"/>
    <property type="molecule type" value="Genomic_DNA"/>
</dbReference>
<evidence type="ECO:0000256" key="2">
    <source>
        <dbReference type="ARBA" id="ARBA00022692"/>
    </source>
</evidence>
<feature type="transmembrane region" description="Helical" evidence="7">
    <location>
        <begin position="820"/>
        <end position="845"/>
    </location>
</feature>
<name>A0ABD3NHL0_9STRA</name>
<feature type="transmembrane region" description="Helical" evidence="7">
    <location>
        <begin position="779"/>
        <end position="800"/>
    </location>
</feature>
<dbReference type="GO" id="GO:0016020">
    <property type="term" value="C:membrane"/>
    <property type="evidence" value="ECO:0007669"/>
    <property type="project" value="UniProtKB-SubCell"/>
</dbReference>
<dbReference type="Pfam" id="PF00520">
    <property type="entry name" value="Ion_trans"/>
    <property type="match status" value="1"/>
</dbReference>
<evidence type="ECO:0000256" key="1">
    <source>
        <dbReference type="ARBA" id="ARBA00004141"/>
    </source>
</evidence>
<evidence type="ECO:0000313" key="9">
    <source>
        <dbReference type="EMBL" id="KAL3772515.1"/>
    </source>
</evidence>
<feature type="transmembrane region" description="Helical" evidence="7">
    <location>
        <begin position="857"/>
        <end position="875"/>
    </location>
</feature>